<evidence type="ECO:0000256" key="7">
    <source>
        <dbReference type="ARBA" id="ARBA00022684"/>
    </source>
</evidence>
<dbReference type="GO" id="GO:0005829">
    <property type="term" value="C:cytosol"/>
    <property type="evidence" value="ECO:0007669"/>
    <property type="project" value="TreeGrafter"/>
</dbReference>
<feature type="compositionally biased region" description="Low complexity" evidence="13">
    <location>
        <begin position="613"/>
        <end position="624"/>
    </location>
</feature>
<dbReference type="GO" id="GO:0043295">
    <property type="term" value="F:glutathione binding"/>
    <property type="evidence" value="ECO:0007669"/>
    <property type="project" value="TreeGrafter"/>
</dbReference>
<reference evidence="15" key="1">
    <citation type="submission" date="2021-02" db="EMBL/GenBank/DDBJ databases">
        <authorList>
            <person name="Dougan E. K."/>
            <person name="Rhodes N."/>
            <person name="Thang M."/>
            <person name="Chan C."/>
        </authorList>
    </citation>
    <scope>NUCLEOTIDE SEQUENCE</scope>
</reference>
<feature type="region of interest" description="Disordered" evidence="13">
    <location>
        <begin position="592"/>
        <end position="631"/>
    </location>
</feature>
<comment type="subunit">
    <text evidence="4">Homodimer.</text>
</comment>
<dbReference type="SUPFAM" id="SSF56059">
    <property type="entry name" value="Glutathione synthetase ATP-binding domain-like"/>
    <property type="match status" value="1"/>
</dbReference>
<gene>
    <name evidence="15" type="ORF">PGLA2088_LOCUS22240</name>
</gene>
<dbReference type="EMBL" id="CAJNNW010025917">
    <property type="protein sequence ID" value="CAE8681030.1"/>
    <property type="molecule type" value="Genomic_DNA"/>
</dbReference>
<dbReference type="GO" id="GO:0046872">
    <property type="term" value="F:metal ion binding"/>
    <property type="evidence" value="ECO:0007669"/>
    <property type="project" value="UniProtKB-KW"/>
</dbReference>
<name>A0A813JIQ4_POLGL</name>
<dbReference type="AlphaFoldDB" id="A0A813JIQ4"/>
<keyword evidence="6" id="KW-0436">Ligase</keyword>
<evidence type="ECO:0000256" key="8">
    <source>
        <dbReference type="ARBA" id="ARBA00022723"/>
    </source>
</evidence>
<keyword evidence="8" id="KW-0479">Metal-binding</keyword>
<feature type="domain" description="Glutathione synthase substrate-binding" evidence="14">
    <location>
        <begin position="248"/>
        <end position="352"/>
    </location>
</feature>
<evidence type="ECO:0000256" key="11">
    <source>
        <dbReference type="ARBA" id="ARBA00022842"/>
    </source>
</evidence>
<dbReference type="UniPathway" id="UPA00142">
    <property type="reaction ID" value="UER00210"/>
</dbReference>
<dbReference type="InterPro" id="IPR016185">
    <property type="entry name" value="PreATP-grasp_dom_sf"/>
</dbReference>
<feature type="compositionally biased region" description="Basic and acidic residues" evidence="13">
    <location>
        <begin position="767"/>
        <end position="783"/>
    </location>
</feature>
<evidence type="ECO:0000256" key="10">
    <source>
        <dbReference type="ARBA" id="ARBA00022840"/>
    </source>
</evidence>
<evidence type="ECO:0000313" key="16">
    <source>
        <dbReference type="Proteomes" id="UP000626109"/>
    </source>
</evidence>
<dbReference type="PANTHER" id="PTHR11130">
    <property type="entry name" value="GLUTATHIONE SYNTHETASE"/>
    <property type="match status" value="1"/>
</dbReference>
<dbReference type="FunFam" id="3.30.1490.50:FF:000002">
    <property type="entry name" value="Glutathione synthetase"/>
    <property type="match status" value="1"/>
</dbReference>
<sequence>MATAMARLPKAWETEVDKEPRKHWLGQRRPPVRCDEASLKEVSKSLLVPMVQYAELHGLLYAAKDQSIDPSAATQCPVAMLPFKIPAQAFDECVALSKLWNELVDAVARDLPWLYATLEPAANADPFTARLMGISKAVHAAGLRQKLMLGIHRSDYMLHEPGDSSPRFLQVELNTIASSMASHSANTETLHRYLLSRYGEGSDPTALALREHFGGAGELVSHLPRNATLKEIPAALARAHGAYGAKDAVVLMVVQEEERNFADQRWLEYALWEEHGVKVVRKSLGQLHRELAMDPSSGRLRLDSGAGQEVSVVYFRAGYSPDDYSSEAEWEARLVLEQSLAIKCPSVDYQLVGAKKVQQALARQGSVERFIGPGDSSKLRGCFAGLWGLGLGEDDSYIIKKACSDPNLYVLKPQREGGGNNFYGKDVATQLKKLSEQERGAYILMQRILPKLQSTVMTRAGTAEVMLGLSEFGFFSVFLGDGRKALLSEHAGHLVRTKADGVDEGGVAAGYAVISSPFLVHSVRPTLVDLGSSLLFWSTSTHRGSFGCRSSSSKQKLLRQSSSFGRWSRHSIAVPGSGKEAGMSMKSLLRADMRSGRNTSTVQTGARRTSEPGSIVSSGGRSISDLSPFIPSPRKRKGSILKLLKDADEIQVEDSQVAVGLSQQVPSSPGSSDGFSKATSRSEVQELAPEAIAEGEEEETAETNQSGQALTEEALVAVLPEAIAEGEEEETAETNQSGQALTEEAQVAVLPDPKDDKGTMEEDLDEAQDKDKQRHDENQRGEE</sequence>
<feature type="region of interest" description="Disordered" evidence="13">
    <location>
        <begin position="660"/>
        <end position="783"/>
    </location>
</feature>
<dbReference type="GO" id="GO:0004363">
    <property type="term" value="F:glutathione synthase activity"/>
    <property type="evidence" value="ECO:0007669"/>
    <property type="project" value="UniProtKB-EC"/>
</dbReference>
<dbReference type="Gene3D" id="3.30.1490.50">
    <property type="match status" value="1"/>
</dbReference>
<evidence type="ECO:0000256" key="1">
    <source>
        <dbReference type="ARBA" id="ARBA00001946"/>
    </source>
</evidence>
<dbReference type="InterPro" id="IPR037013">
    <property type="entry name" value="GSH-S_sub-bd_sf"/>
</dbReference>
<accession>A0A813JIQ4</accession>
<proteinExistence type="inferred from homology"/>
<feature type="compositionally biased region" description="Polar residues" evidence="13">
    <location>
        <begin position="596"/>
        <end position="607"/>
    </location>
</feature>
<dbReference type="Gene3D" id="3.40.50.1760">
    <property type="entry name" value="Glutathione synthase, substrate-binding domain superfamily, eukaryotic"/>
    <property type="match status" value="1"/>
</dbReference>
<evidence type="ECO:0000256" key="3">
    <source>
        <dbReference type="ARBA" id="ARBA00010385"/>
    </source>
</evidence>
<dbReference type="Gene3D" id="3.30.1490.80">
    <property type="match status" value="1"/>
</dbReference>
<dbReference type="GO" id="GO:0005524">
    <property type="term" value="F:ATP binding"/>
    <property type="evidence" value="ECO:0007669"/>
    <property type="project" value="UniProtKB-KW"/>
</dbReference>
<feature type="compositionally biased region" description="Polar residues" evidence="13">
    <location>
        <begin position="661"/>
        <end position="682"/>
    </location>
</feature>
<dbReference type="Gene3D" id="1.10.1080.10">
    <property type="entry name" value="Glutathione Synthetase, Chain A, domain 3"/>
    <property type="match status" value="1"/>
</dbReference>
<dbReference type="PANTHER" id="PTHR11130:SF0">
    <property type="entry name" value="GLUTATHIONE SYNTHETASE"/>
    <property type="match status" value="1"/>
</dbReference>
<dbReference type="Pfam" id="PF03199">
    <property type="entry name" value="GSH_synthase"/>
    <property type="match status" value="1"/>
</dbReference>
<keyword evidence="10" id="KW-0067">ATP-binding</keyword>
<comment type="cofactor">
    <cofactor evidence="1">
        <name>Mg(2+)</name>
        <dbReference type="ChEBI" id="CHEBI:18420"/>
    </cofactor>
</comment>
<evidence type="ECO:0000256" key="6">
    <source>
        <dbReference type="ARBA" id="ARBA00022598"/>
    </source>
</evidence>
<evidence type="ECO:0000313" key="15">
    <source>
        <dbReference type="EMBL" id="CAE8681030.1"/>
    </source>
</evidence>
<dbReference type="InterPro" id="IPR014042">
    <property type="entry name" value="Glutathione_synthase_a-hlx"/>
</dbReference>
<dbReference type="EC" id="6.3.2.3" evidence="5"/>
<dbReference type="InterPro" id="IPR005615">
    <property type="entry name" value="Glutathione_synthase"/>
</dbReference>
<dbReference type="Pfam" id="PF03917">
    <property type="entry name" value="GSH_synth_ATP"/>
    <property type="match status" value="1"/>
</dbReference>
<evidence type="ECO:0000256" key="4">
    <source>
        <dbReference type="ARBA" id="ARBA00011738"/>
    </source>
</evidence>
<comment type="similarity">
    <text evidence="3">Belongs to the eukaryotic GSH synthase family.</text>
</comment>
<dbReference type="InterPro" id="IPR014709">
    <property type="entry name" value="Glutathione_synthase_C_euk"/>
</dbReference>
<keyword evidence="11" id="KW-0460">Magnesium</keyword>
<evidence type="ECO:0000256" key="13">
    <source>
        <dbReference type="SAM" id="MobiDB-lite"/>
    </source>
</evidence>
<evidence type="ECO:0000259" key="14">
    <source>
        <dbReference type="Pfam" id="PF03199"/>
    </source>
</evidence>
<dbReference type="SUPFAM" id="SSF52440">
    <property type="entry name" value="PreATP-grasp domain"/>
    <property type="match status" value="1"/>
</dbReference>
<protein>
    <recommendedName>
        <fullName evidence="5">glutathione synthase</fullName>
        <ecNumber evidence="5">6.3.2.3</ecNumber>
    </recommendedName>
    <alternativeName>
        <fullName evidence="12">Glutathione synthase</fullName>
    </alternativeName>
</protein>
<keyword evidence="9" id="KW-0547">Nucleotide-binding</keyword>
<evidence type="ECO:0000256" key="5">
    <source>
        <dbReference type="ARBA" id="ARBA00012214"/>
    </source>
</evidence>
<dbReference type="InterPro" id="IPR014049">
    <property type="entry name" value="Glutathione_synthase_N_euk"/>
</dbReference>
<evidence type="ECO:0000256" key="2">
    <source>
        <dbReference type="ARBA" id="ARBA00004965"/>
    </source>
</evidence>
<comment type="pathway">
    <text evidence="2">Sulfur metabolism; glutathione biosynthesis; glutathione from L-cysteine and L-glutamate: step 2/2.</text>
</comment>
<evidence type="ECO:0000256" key="12">
    <source>
        <dbReference type="ARBA" id="ARBA00030403"/>
    </source>
</evidence>
<evidence type="ECO:0000256" key="9">
    <source>
        <dbReference type="ARBA" id="ARBA00022741"/>
    </source>
</evidence>
<comment type="caution">
    <text evidence="15">The sequence shown here is derived from an EMBL/GenBank/DDBJ whole genome shotgun (WGS) entry which is preliminary data.</text>
</comment>
<keyword evidence="7" id="KW-0317">Glutathione biosynthesis</keyword>
<dbReference type="FunFam" id="3.40.50.1760:FF:000001">
    <property type="entry name" value="Glutathione synthetase"/>
    <property type="match status" value="1"/>
</dbReference>
<organism evidence="15 16">
    <name type="scientific">Polarella glacialis</name>
    <name type="common">Dinoflagellate</name>
    <dbReference type="NCBI Taxonomy" id="89957"/>
    <lineage>
        <taxon>Eukaryota</taxon>
        <taxon>Sar</taxon>
        <taxon>Alveolata</taxon>
        <taxon>Dinophyceae</taxon>
        <taxon>Suessiales</taxon>
        <taxon>Suessiaceae</taxon>
        <taxon>Polarella</taxon>
    </lineage>
</organism>
<dbReference type="InterPro" id="IPR004887">
    <property type="entry name" value="GSH_synth_subst-bd"/>
</dbReference>
<dbReference type="NCBIfam" id="TIGR01986">
    <property type="entry name" value="glut_syn_euk"/>
    <property type="match status" value="1"/>
</dbReference>
<dbReference type="Proteomes" id="UP000626109">
    <property type="component" value="Unassembled WGS sequence"/>
</dbReference>
<dbReference type="Gene3D" id="3.30.470.20">
    <property type="entry name" value="ATP-grasp fold, B domain"/>
    <property type="match status" value="1"/>
</dbReference>